<gene>
    <name evidence="4" type="ORF">QBC42DRAFT_267691</name>
</gene>
<evidence type="ECO:0000256" key="2">
    <source>
        <dbReference type="ARBA" id="ARBA00022737"/>
    </source>
</evidence>
<dbReference type="InterPro" id="IPR020472">
    <property type="entry name" value="WD40_PAC1"/>
</dbReference>
<dbReference type="InterPro" id="IPR036322">
    <property type="entry name" value="WD40_repeat_dom_sf"/>
</dbReference>
<organism evidence="4 5">
    <name type="scientific">Cladorrhinum samala</name>
    <dbReference type="NCBI Taxonomy" id="585594"/>
    <lineage>
        <taxon>Eukaryota</taxon>
        <taxon>Fungi</taxon>
        <taxon>Dikarya</taxon>
        <taxon>Ascomycota</taxon>
        <taxon>Pezizomycotina</taxon>
        <taxon>Sordariomycetes</taxon>
        <taxon>Sordariomycetidae</taxon>
        <taxon>Sordariales</taxon>
        <taxon>Podosporaceae</taxon>
        <taxon>Cladorrhinum</taxon>
    </lineage>
</organism>
<dbReference type="PRINTS" id="PR00320">
    <property type="entry name" value="GPROTEINBRPT"/>
</dbReference>
<dbReference type="AlphaFoldDB" id="A0AAV9HQZ9"/>
<feature type="repeat" description="WD" evidence="3">
    <location>
        <begin position="113"/>
        <end position="158"/>
    </location>
</feature>
<dbReference type="InterPro" id="IPR015943">
    <property type="entry name" value="WD40/YVTN_repeat-like_dom_sf"/>
</dbReference>
<keyword evidence="5" id="KW-1185">Reference proteome</keyword>
<dbReference type="Pfam" id="PF00400">
    <property type="entry name" value="WD40"/>
    <property type="match status" value="4"/>
</dbReference>
<evidence type="ECO:0000313" key="4">
    <source>
        <dbReference type="EMBL" id="KAK4462515.1"/>
    </source>
</evidence>
<dbReference type="InterPro" id="IPR001680">
    <property type="entry name" value="WD40_rpt"/>
</dbReference>
<feature type="repeat" description="WD" evidence="3">
    <location>
        <begin position="21"/>
        <end position="62"/>
    </location>
</feature>
<feature type="repeat" description="WD" evidence="3">
    <location>
        <begin position="265"/>
        <end position="300"/>
    </location>
</feature>
<evidence type="ECO:0000313" key="5">
    <source>
        <dbReference type="Proteomes" id="UP001321749"/>
    </source>
</evidence>
<protein>
    <submittedName>
        <fullName evidence="4">WD40-repeat-containing domain protein</fullName>
    </submittedName>
</protein>
<evidence type="ECO:0000256" key="3">
    <source>
        <dbReference type="PROSITE-ProRule" id="PRU00221"/>
    </source>
</evidence>
<dbReference type="PROSITE" id="PS50082">
    <property type="entry name" value="WD_REPEATS_2"/>
    <property type="match status" value="3"/>
</dbReference>
<dbReference type="SMART" id="SM00320">
    <property type="entry name" value="WD40"/>
    <property type="match status" value="4"/>
</dbReference>
<dbReference type="Gene3D" id="2.130.10.10">
    <property type="entry name" value="YVTN repeat-like/Quinoprotein amine dehydrogenase"/>
    <property type="match status" value="1"/>
</dbReference>
<dbReference type="PROSITE" id="PS00678">
    <property type="entry name" value="WD_REPEATS_1"/>
    <property type="match status" value="1"/>
</dbReference>
<evidence type="ECO:0000256" key="1">
    <source>
        <dbReference type="ARBA" id="ARBA00022574"/>
    </source>
</evidence>
<comment type="caution">
    <text evidence="4">The sequence shown here is derived from an EMBL/GenBank/DDBJ whole genome shotgun (WGS) entry which is preliminary data.</text>
</comment>
<keyword evidence="1 3" id="KW-0853">WD repeat</keyword>
<dbReference type="EMBL" id="MU864971">
    <property type="protein sequence ID" value="KAK4462515.1"/>
    <property type="molecule type" value="Genomic_DNA"/>
</dbReference>
<name>A0AAV9HQZ9_9PEZI</name>
<dbReference type="PROSITE" id="PS50294">
    <property type="entry name" value="WD_REPEATS_REGION"/>
    <property type="match status" value="1"/>
</dbReference>
<accession>A0AAV9HQZ9</accession>
<reference evidence="4" key="2">
    <citation type="submission" date="2023-06" db="EMBL/GenBank/DDBJ databases">
        <authorList>
            <consortium name="Lawrence Berkeley National Laboratory"/>
            <person name="Mondo S.J."/>
            <person name="Hensen N."/>
            <person name="Bonometti L."/>
            <person name="Westerberg I."/>
            <person name="Brannstrom I.O."/>
            <person name="Guillou S."/>
            <person name="Cros-Aarteil S."/>
            <person name="Calhoun S."/>
            <person name="Haridas S."/>
            <person name="Kuo A."/>
            <person name="Pangilinan J."/>
            <person name="Riley R."/>
            <person name="Labutti K."/>
            <person name="Andreopoulos B."/>
            <person name="Lipzen A."/>
            <person name="Chen C."/>
            <person name="Yanf M."/>
            <person name="Daum C."/>
            <person name="Ng V."/>
            <person name="Clum A."/>
            <person name="Steindorff A."/>
            <person name="Ohm R."/>
            <person name="Martin F."/>
            <person name="Silar P."/>
            <person name="Natvig D."/>
            <person name="Lalanne C."/>
            <person name="Gautier V."/>
            <person name="Ament-Velasquez S.L."/>
            <person name="Kruys A."/>
            <person name="Hutchinson M.I."/>
            <person name="Powell A.J."/>
            <person name="Barry K."/>
            <person name="Miller A.N."/>
            <person name="Grigoriev I.V."/>
            <person name="Debuchy R."/>
            <person name="Gladieux P."/>
            <person name="Thoren M.H."/>
            <person name="Johannesson H."/>
        </authorList>
    </citation>
    <scope>NUCLEOTIDE SEQUENCE</scope>
    <source>
        <strain evidence="4">PSN324</strain>
    </source>
</reference>
<dbReference type="Proteomes" id="UP001321749">
    <property type="component" value="Unassembled WGS sequence"/>
</dbReference>
<dbReference type="SUPFAM" id="SSF50978">
    <property type="entry name" value="WD40 repeat-like"/>
    <property type="match status" value="1"/>
</dbReference>
<keyword evidence="2" id="KW-0677">Repeat</keyword>
<proteinExistence type="predicted"/>
<reference evidence="4" key="1">
    <citation type="journal article" date="2023" name="Mol. Phylogenet. Evol.">
        <title>Genome-scale phylogeny and comparative genomics of the fungal order Sordariales.</title>
        <authorList>
            <person name="Hensen N."/>
            <person name="Bonometti L."/>
            <person name="Westerberg I."/>
            <person name="Brannstrom I.O."/>
            <person name="Guillou S."/>
            <person name="Cros-Aarteil S."/>
            <person name="Calhoun S."/>
            <person name="Haridas S."/>
            <person name="Kuo A."/>
            <person name="Mondo S."/>
            <person name="Pangilinan J."/>
            <person name="Riley R."/>
            <person name="LaButti K."/>
            <person name="Andreopoulos B."/>
            <person name="Lipzen A."/>
            <person name="Chen C."/>
            <person name="Yan M."/>
            <person name="Daum C."/>
            <person name="Ng V."/>
            <person name="Clum A."/>
            <person name="Steindorff A."/>
            <person name="Ohm R.A."/>
            <person name="Martin F."/>
            <person name="Silar P."/>
            <person name="Natvig D.O."/>
            <person name="Lalanne C."/>
            <person name="Gautier V."/>
            <person name="Ament-Velasquez S.L."/>
            <person name="Kruys A."/>
            <person name="Hutchinson M.I."/>
            <person name="Powell A.J."/>
            <person name="Barry K."/>
            <person name="Miller A.N."/>
            <person name="Grigoriev I.V."/>
            <person name="Debuchy R."/>
            <person name="Gladieux P."/>
            <person name="Hiltunen Thoren M."/>
            <person name="Johannesson H."/>
        </authorList>
    </citation>
    <scope>NUCLEOTIDE SEQUENCE</scope>
    <source>
        <strain evidence="4">PSN324</strain>
    </source>
</reference>
<dbReference type="InterPro" id="IPR019775">
    <property type="entry name" value="WD40_repeat_CS"/>
</dbReference>
<sequence>MVFAVKKPVAQASLVNDIAFPQGPEDTISAVRWSPAANHVAAASWDGKVYVYDATNNTTADSIRGISLLQSNDKSPFFDCDFSKDGTLVTGASADKKIYVLNLASGSPDTLKLEGHEAPVRSVRFVDVPNVGAPIIASGSWDKTIRYWDLRQPSAIATIKLDERVYAMDANAGVLCAATADNNMHFVNLASDPSQIVRKSKSPLAHQTRSVSVSHDGSRWAAGGIEGRAAAQSVDEKNTTFSNLSFKCHRIPSATSKTHTEVYAVNTVTFSPVDKDVLVTLGSDGVLNLWDVSARSKLRSFPSVGHSLTAGGFNRDATMFAYAVGYDWSKGYTGNTIDYPKKLMLHKVEAPLKK</sequence>
<dbReference type="PANTHER" id="PTHR10971">
    <property type="entry name" value="MRNA EXPORT FACTOR AND BUB3"/>
    <property type="match status" value="1"/>
</dbReference>